<feature type="domain" description="Immunity protein Imm33" evidence="1">
    <location>
        <begin position="26"/>
        <end position="111"/>
    </location>
</feature>
<evidence type="ECO:0000313" key="2">
    <source>
        <dbReference type="EMBL" id="MFB9065746.1"/>
    </source>
</evidence>
<evidence type="ECO:0000259" key="1">
    <source>
        <dbReference type="Pfam" id="PF09951"/>
    </source>
</evidence>
<sequence>MMKFFKKKENKEDNNFDNFPPIGGLMVSKMVVDENIKPQFMYREKRTRPEDSGWRIFTGYETEEYNDNPDNVGIYNPSTILKIDPSIQDILLKGVGSVYERSDASSEWYQVTDFDIEDDYITTHRLTEDWTIEINNLFERSIEEDGTLYYTTGDKSIRLIIWNSDQNKQELQLDYSKDIENRDQTNSKTLAKFDFSDSDVIRIGYLIEENDDEKTYSVLFGFSIIDKEVIQVAIYFDEVNDLDWATTTWKNIKIK</sequence>
<gene>
    <name evidence="2" type="ORF">ACFFUQ_17125</name>
</gene>
<dbReference type="InterPro" id="IPR018689">
    <property type="entry name" value="Imm33_dom"/>
</dbReference>
<organism evidence="2 3">
    <name type="scientific">Flavobacterium branchiarum</name>
    <dbReference type="NCBI Taxonomy" id="1114870"/>
    <lineage>
        <taxon>Bacteria</taxon>
        <taxon>Pseudomonadati</taxon>
        <taxon>Bacteroidota</taxon>
        <taxon>Flavobacteriia</taxon>
        <taxon>Flavobacteriales</taxon>
        <taxon>Flavobacteriaceae</taxon>
        <taxon>Flavobacterium</taxon>
    </lineage>
</organism>
<name>A0ABV5FQD7_9FLAO</name>
<reference evidence="2 3" key="1">
    <citation type="submission" date="2024-09" db="EMBL/GenBank/DDBJ databases">
        <authorList>
            <person name="Sun Q."/>
            <person name="Mori K."/>
        </authorList>
    </citation>
    <scope>NUCLEOTIDE SEQUENCE [LARGE SCALE GENOMIC DNA]</scope>
    <source>
        <strain evidence="2 3">CECT 7908</strain>
    </source>
</reference>
<accession>A0ABV5FQD7</accession>
<comment type="caution">
    <text evidence="2">The sequence shown here is derived from an EMBL/GenBank/DDBJ whole genome shotgun (WGS) entry which is preliminary data.</text>
</comment>
<protein>
    <submittedName>
        <fullName evidence="2">DUF2185 domain-containing protein</fullName>
    </submittedName>
</protein>
<keyword evidence="3" id="KW-1185">Reference proteome</keyword>
<dbReference type="PANTHER" id="PTHR38743">
    <property type="entry name" value="SIMILAR TO GLYOXYLASE I FAMILY PROTEIN"/>
    <property type="match status" value="1"/>
</dbReference>
<dbReference type="Proteomes" id="UP001589589">
    <property type="component" value="Unassembled WGS sequence"/>
</dbReference>
<dbReference type="PANTHER" id="PTHR38743:SF2">
    <property type="entry name" value="DUF2185 DOMAIN-CONTAINING PROTEIN"/>
    <property type="match status" value="1"/>
</dbReference>
<dbReference type="RefSeq" id="WP_290264105.1">
    <property type="nucleotide sequence ID" value="NZ_JAUFQQ010000003.1"/>
</dbReference>
<proteinExistence type="predicted"/>
<evidence type="ECO:0000313" key="3">
    <source>
        <dbReference type="Proteomes" id="UP001589589"/>
    </source>
</evidence>
<dbReference type="EMBL" id="JBHMEX010000054">
    <property type="protein sequence ID" value="MFB9065746.1"/>
    <property type="molecule type" value="Genomic_DNA"/>
</dbReference>
<dbReference type="Pfam" id="PF09951">
    <property type="entry name" value="Imm33"/>
    <property type="match status" value="1"/>
</dbReference>